<dbReference type="AlphaFoldDB" id="A0A4Q0AI00"/>
<name>A0A4Q0AI00_9BACT</name>
<protein>
    <submittedName>
        <fullName evidence="1">Uncharacterized protein</fullName>
    </submittedName>
</protein>
<sequence length="209" mass="23484">MLEHYVPLPTEHDYLAAAEICDEYYHVYGGPWVSLMRDELDIAQPRSEDEQWRRVVTASVALNVENGRYANYQATHSFARGMRAGYQIIDLVHPQGINLYHLTHLLQMGMGISSYKDGTLVKGALRLEKVGKTGLQIAGSHTTKMIEAWAKDMTREKELQKLFTRGTGAVIMGAHALHVNENYAIINDYIKQTDIASEIEAMLTSDTGE</sequence>
<dbReference type="EMBL" id="SCKX01000001">
    <property type="protein sequence ID" value="RWZ78811.1"/>
    <property type="molecule type" value="Genomic_DNA"/>
</dbReference>
<reference evidence="1" key="1">
    <citation type="submission" date="2019-01" db="EMBL/GenBank/DDBJ databases">
        <title>Genomic signatures and co-occurrence patterns of the ultra-small Saccharimodia (Patescibacteria phylum) suggest a symbiotic lifestyle.</title>
        <authorList>
            <person name="Lemos L."/>
            <person name="Medeiros J."/>
            <person name="Andreote F."/>
            <person name="Fernandes G."/>
            <person name="Varani A."/>
            <person name="Oliveira G."/>
            <person name="Pylro V."/>
        </authorList>
    </citation>
    <scope>NUCLEOTIDE SEQUENCE [LARGE SCALE GENOMIC DNA]</scope>
    <source>
        <strain evidence="1">AMD02</strain>
    </source>
</reference>
<evidence type="ECO:0000313" key="2">
    <source>
        <dbReference type="Proteomes" id="UP000289257"/>
    </source>
</evidence>
<accession>A0A4Q0AI00</accession>
<evidence type="ECO:0000313" key="1">
    <source>
        <dbReference type="EMBL" id="RWZ78811.1"/>
    </source>
</evidence>
<proteinExistence type="predicted"/>
<organism evidence="1 2">
    <name type="scientific">Candidatus Microsaccharimonas sossegonensis</name>
    <dbReference type="NCBI Taxonomy" id="2506948"/>
    <lineage>
        <taxon>Bacteria</taxon>
        <taxon>Candidatus Saccharimonadota</taxon>
        <taxon>Candidatus Saccharimonadia</taxon>
        <taxon>Candidatus Saccharimonadales</taxon>
        <taxon>Candidatus Saccharimonadaceae</taxon>
        <taxon>Candidatus Microsaccharimonas</taxon>
    </lineage>
</organism>
<dbReference type="Proteomes" id="UP000289257">
    <property type="component" value="Unassembled WGS sequence"/>
</dbReference>
<gene>
    <name evidence="1" type="ORF">EOT05_03630</name>
</gene>
<comment type="caution">
    <text evidence="1">The sequence shown here is derived from an EMBL/GenBank/DDBJ whole genome shotgun (WGS) entry which is preliminary data.</text>
</comment>
<keyword evidence="2" id="KW-1185">Reference proteome</keyword>